<reference evidence="4" key="1">
    <citation type="submission" date="2015-07" db="EMBL/GenBank/DDBJ databases">
        <title>Lactobacillus ginsenosidimutans/EMML 3141/ whole genome sequencing.</title>
        <authorList>
            <person name="Kim M.K."/>
            <person name="Im W.-T."/>
            <person name="Srinivasan S."/>
            <person name="Lee J.-J."/>
        </authorList>
    </citation>
    <scope>NUCLEOTIDE SEQUENCE [LARGE SCALE GENOMIC DNA]</scope>
    <source>
        <strain evidence="4">EMML 3041</strain>
    </source>
</reference>
<dbReference type="Proteomes" id="UP000036106">
    <property type="component" value="Chromosome"/>
</dbReference>
<protein>
    <recommendedName>
        <fullName evidence="5">Surface layer protein A domain-containing protein</fullName>
    </recommendedName>
</protein>
<accession>A0A0H4R0J2</accession>
<name>A0A0H4R0J2_9LACO</name>
<feature type="signal peptide" evidence="2">
    <location>
        <begin position="1"/>
        <end position="23"/>
    </location>
</feature>
<dbReference type="KEGG" id="lgn:ABM34_06630"/>
<dbReference type="PATRIC" id="fig|1007676.4.peg.1318"/>
<sequence>MKKIKYIGIATATLLAVSPVVTNAVSQPQTVQADGFSDFVNVIKSAFKTAASDLKDKAAQAGKTEAAKTTAEQDAATAISDLKDVVYDEDNPLNKASLQVLLDNNNKKISAYQLSQILTQTGAIKGDTAGSETLKKIASANLDVTISGAKDDNNFQKLIANMANNGNGESFQILITAKDPAAKDATTNVANHFLTFTNNTKETVQASSLNVKFTNPLNVDLNSKTVDPTLTDSVTDTKVTDTNNTNVTYTSNPGNLYNNTSDARARGNNYAKLGADFNVDGAVYYQPVQLKFDDKAVNVSAMLEQMHHDGSTQITLNGTAASDVDIDASTNSVYFVREIKVGSSDVDPDDNNNGDTDTDTDTNTDNGTWDTTSQAGIVTVGGSNAALSNDDNAVTSRMVAANSAWQTDQYRVNSKTGVKQYRVSTHEWVNASDVTFAVKDTSAGLHNVTDLSGNHTVSLDGPEGFVYALFSVNGDRSNRGLAGLSAWFTDKSATDAQGNTYYRVSTDEWVMASTGVHFN</sequence>
<dbReference type="OrthoDB" id="2294419at2"/>
<organism evidence="3 4">
    <name type="scientific">Companilactobacillus ginsenosidimutans</name>
    <dbReference type="NCBI Taxonomy" id="1007676"/>
    <lineage>
        <taxon>Bacteria</taxon>
        <taxon>Bacillati</taxon>
        <taxon>Bacillota</taxon>
        <taxon>Bacilli</taxon>
        <taxon>Lactobacillales</taxon>
        <taxon>Lactobacillaceae</taxon>
        <taxon>Companilactobacillus</taxon>
    </lineage>
</organism>
<evidence type="ECO:0008006" key="5">
    <source>
        <dbReference type="Google" id="ProtNLM"/>
    </source>
</evidence>
<keyword evidence="2" id="KW-0732">Signal</keyword>
<evidence type="ECO:0000313" key="3">
    <source>
        <dbReference type="EMBL" id="AKP67245.1"/>
    </source>
</evidence>
<gene>
    <name evidence="3" type="ORF">ABM34_06630</name>
</gene>
<feature type="compositionally biased region" description="Low complexity" evidence="1">
    <location>
        <begin position="363"/>
        <end position="372"/>
    </location>
</feature>
<evidence type="ECO:0000256" key="1">
    <source>
        <dbReference type="SAM" id="MobiDB-lite"/>
    </source>
</evidence>
<evidence type="ECO:0000256" key="2">
    <source>
        <dbReference type="SAM" id="SignalP"/>
    </source>
</evidence>
<proteinExistence type="predicted"/>
<dbReference type="EMBL" id="CP012034">
    <property type="protein sequence ID" value="AKP67245.1"/>
    <property type="molecule type" value="Genomic_DNA"/>
</dbReference>
<keyword evidence="4" id="KW-1185">Reference proteome</keyword>
<dbReference type="RefSeq" id="WP_048704428.1">
    <property type="nucleotide sequence ID" value="NZ_CP012034.1"/>
</dbReference>
<dbReference type="AlphaFoldDB" id="A0A0H4R0J2"/>
<feature type="region of interest" description="Disordered" evidence="1">
    <location>
        <begin position="343"/>
        <end position="374"/>
    </location>
</feature>
<feature type="chain" id="PRO_5039264348" description="Surface layer protein A domain-containing protein" evidence="2">
    <location>
        <begin position="24"/>
        <end position="519"/>
    </location>
</feature>
<feature type="compositionally biased region" description="Acidic residues" evidence="1">
    <location>
        <begin position="346"/>
        <end position="362"/>
    </location>
</feature>
<evidence type="ECO:0000313" key="4">
    <source>
        <dbReference type="Proteomes" id="UP000036106"/>
    </source>
</evidence>